<evidence type="ECO:0000256" key="8">
    <source>
        <dbReference type="SAM" id="MobiDB-lite"/>
    </source>
</evidence>
<keyword evidence="6 7" id="KW-0694">RNA-binding</keyword>
<evidence type="ECO:0000256" key="2">
    <source>
        <dbReference type="ARBA" id="ARBA00022490"/>
    </source>
</evidence>
<dbReference type="GO" id="GO:0001510">
    <property type="term" value="P:RNA methylation"/>
    <property type="evidence" value="ECO:0007669"/>
    <property type="project" value="InterPro"/>
</dbReference>
<dbReference type="STRING" id="1844972.A7K91_23900"/>
<dbReference type="InterPro" id="IPR023267">
    <property type="entry name" value="RCMT"/>
</dbReference>
<evidence type="ECO:0000256" key="6">
    <source>
        <dbReference type="ARBA" id="ARBA00022884"/>
    </source>
</evidence>
<gene>
    <name evidence="10" type="ORF">A7K91_23900</name>
</gene>
<evidence type="ECO:0000313" key="11">
    <source>
        <dbReference type="Proteomes" id="UP000092024"/>
    </source>
</evidence>
<reference evidence="10 11" key="1">
    <citation type="submission" date="2016-05" db="EMBL/GenBank/DDBJ databases">
        <title>Paenibacillus oryzae. sp. nov., isolated from the rice root.</title>
        <authorList>
            <person name="Zhang J."/>
            <person name="Zhang X."/>
        </authorList>
    </citation>
    <scope>NUCLEOTIDE SEQUENCE [LARGE SCALE GENOMIC DNA]</scope>
    <source>
        <strain evidence="10 11">1DrF-4</strain>
    </source>
</reference>
<dbReference type="CDD" id="cd02440">
    <property type="entry name" value="AdoMet_MTases"/>
    <property type="match status" value="1"/>
</dbReference>
<dbReference type="InterPro" id="IPR031341">
    <property type="entry name" value="Methyltr_RsmF_N"/>
</dbReference>
<feature type="binding site" evidence="7">
    <location>
        <begin position="113"/>
        <end position="119"/>
    </location>
    <ligand>
        <name>S-adenosyl-L-methionine</name>
        <dbReference type="ChEBI" id="CHEBI:59789"/>
    </ligand>
</feature>
<dbReference type="PROSITE" id="PS01153">
    <property type="entry name" value="NOL1_NOP2_SUN"/>
    <property type="match status" value="1"/>
</dbReference>
<evidence type="ECO:0000256" key="1">
    <source>
        <dbReference type="ARBA" id="ARBA00007494"/>
    </source>
</evidence>
<dbReference type="InterPro" id="IPR049560">
    <property type="entry name" value="MeTrfase_RsmB-F_NOP2_cat"/>
</dbReference>
<protein>
    <submittedName>
        <fullName evidence="10">rRNA cytosine-C5-methyltransferase</fullName>
    </submittedName>
</protein>
<dbReference type="Pfam" id="PF17125">
    <property type="entry name" value="Methyltr_RsmF_N"/>
    <property type="match status" value="1"/>
</dbReference>
<dbReference type="InterPro" id="IPR031340">
    <property type="entry name" value="RsmF_methylt_CI"/>
</dbReference>
<dbReference type="InterPro" id="IPR001678">
    <property type="entry name" value="MeTrfase_RsmB-F_NOP2_dom"/>
</dbReference>
<dbReference type="GO" id="GO:0003723">
    <property type="term" value="F:RNA binding"/>
    <property type="evidence" value="ECO:0007669"/>
    <property type="project" value="UniProtKB-UniRule"/>
</dbReference>
<dbReference type="InterPro" id="IPR029063">
    <property type="entry name" value="SAM-dependent_MTases_sf"/>
</dbReference>
<accession>A0A1A5YC15</accession>
<dbReference type="Proteomes" id="UP000092024">
    <property type="component" value="Unassembled WGS sequence"/>
</dbReference>
<feature type="compositionally biased region" description="Basic and acidic residues" evidence="8">
    <location>
        <begin position="322"/>
        <end position="344"/>
    </location>
</feature>
<keyword evidence="11" id="KW-1185">Reference proteome</keyword>
<evidence type="ECO:0000256" key="4">
    <source>
        <dbReference type="ARBA" id="ARBA00022679"/>
    </source>
</evidence>
<keyword evidence="5 7" id="KW-0949">S-adenosyl-L-methionine</keyword>
<feature type="binding site" evidence="7">
    <location>
        <position position="182"/>
    </location>
    <ligand>
        <name>S-adenosyl-L-methionine</name>
        <dbReference type="ChEBI" id="CHEBI:59789"/>
    </ligand>
</feature>
<dbReference type="PANTHER" id="PTHR22807:SF30">
    <property type="entry name" value="28S RRNA (CYTOSINE(4447)-C(5))-METHYLTRANSFERASE-RELATED"/>
    <property type="match status" value="1"/>
</dbReference>
<dbReference type="Pfam" id="PF01189">
    <property type="entry name" value="Methyltr_RsmB-F"/>
    <property type="match status" value="1"/>
</dbReference>
<feature type="binding site" evidence="7">
    <location>
        <position position="137"/>
    </location>
    <ligand>
        <name>S-adenosyl-L-methionine</name>
        <dbReference type="ChEBI" id="CHEBI:59789"/>
    </ligand>
</feature>
<dbReference type="Pfam" id="PF17126">
    <property type="entry name" value="RsmF_methylt_CI"/>
    <property type="match status" value="1"/>
</dbReference>
<dbReference type="Gene3D" id="2.30.130.60">
    <property type="match status" value="1"/>
</dbReference>
<evidence type="ECO:0000256" key="7">
    <source>
        <dbReference type="PROSITE-ProRule" id="PRU01023"/>
    </source>
</evidence>
<name>A0A1A5YC15_9BACL</name>
<evidence type="ECO:0000259" key="9">
    <source>
        <dbReference type="PROSITE" id="PS51686"/>
    </source>
</evidence>
<dbReference type="PRINTS" id="PR02008">
    <property type="entry name" value="RCMTFAMILY"/>
</dbReference>
<dbReference type="GO" id="GO:0008173">
    <property type="term" value="F:RNA methyltransferase activity"/>
    <property type="evidence" value="ECO:0007669"/>
    <property type="project" value="InterPro"/>
</dbReference>
<comment type="caution">
    <text evidence="10">The sequence shown here is derived from an EMBL/GenBank/DDBJ whole genome shotgun (WGS) entry which is preliminary data.</text>
</comment>
<dbReference type="PANTHER" id="PTHR22807">
    <property type="entry name" value="NOP2 YEAST -RELATED NOL1/NOP2/FMU SUN DOMAIN-CONTAINING"/>
    <property type="match status" value="1"/>
</dbReference>
<sequence length="550" mass="60925">MNETLPAAFLDKMKGLLLEEYEQFVNSYNFPRAYGLRINPLKLDAGKWHELLPMGKHSQPIPWSSDGFYYSEEDRPGTHPYYNAGLYYIQEPSAMLPVELLDVRPGHRVLDLCAAPGGKSVQIGGRLLGRGVLVSNDNAYERTKPLAKNIAMAGIRNAIVLNEEPERLAAVFPLWFDRILVDAPCSGEGMFRKDESMAASWERHSVERCSAMQRDILIHAAAMLAPGGQMLYSTCTFSPEENEEQIASFLAANRDFSVVPLHPVSGLQPGRPDWIGEAAAKLAGKDVTDSLKGAVRVWPHHTAGEGHFAVLLTRHAEASKCGENLQNERSRENLDDVSRAREPKQAFTDKPGSLRSAAGGRAKATMQNSTRKQGAGYPESPMSRNSRKSRDGQSHGATSGERVDPIAAWEYFCRENLLLDAAEDEVAEAFQDKVFFRYRGLPSLEGLKVIRGGWLLGEAKKQRFIPSQPLSMGLKAEQAARSVCWSCQDDRVSRFLRGETLFIEPEELLLQGGVSAKGYVLVCVDGFPLGWGKYVDGMLKNELAAGWRRI</sequence>
<evidence type="ECO:0000313" key="10">
    <source>
        <dbReference type="EMBL" id="OBR63146.1"/>
    </source>
</evidence>
<dbReference type="CDD" id="cd21147">
    <property type="entry name" value="RsmF_methylt_CTD1"/>
    <property type="match status" value="1"/>
</dbReference>
<organism evidence="10 11">
    <name type="scientific">Paenibacillus oryzae</name>
    <dbReference type="NCBI Taxonomy" id="1844972"/>
    <lineage>
        <taxon>Bacteria</taxon>
        <taxon>Bacillati</taxon>
        <taxon>Bacillota</taxon>
        <taxon>Bacilli</taxon>
        <taxon>Bacillales</taxon>
        <taxon>Paenibacillaceae</taxon>
        <taxon>Paenibacillus</taxon>
    </lineage>
</organism>
<dbReference type="AlphaFoldDB" id="A0A1A5YC15"/>
<dbReference type="Gene3D" id="3.30.70.1170">
    <property type="entry name" value="Sun protein, domain 3"/>
    <property type="match status" value="1"/>
</dbReference>
<dbReference type="Pfam" id="PF13636">
    <property type="entry name" value="Methyltranf_PUA"/>
    <property type="match status" value="1"/>
</dbReference>
<dbReference type="EMBL" id="LYPA01000075">
    <property type="protein sequence ID" value="OBR63146.1"/>
    <property type="molecule type" value="Genomic_DNA"/>
</dbReference>
<dbReference type="OrthoDB" id="9810297at2"/>
<keyword evidence="2" id="KW-0963">Cytoplasm</keyword>
<dbReference type="InterPro" id="IPR018314">
    <property type="entry name" value="RsmB/NOL1/NOP2-like_CS"/>
</dbReference>
<comment type="caution">
    <text evidence="7">Lacks conserved residue(s) required for the propagation of feature annotation.</text>
</comment>
<dbReference type="PROSITE" id="PS51686">
    <property type="entry name" value="SAM_MT_RSMB_NOP"/>
    <property type="match status" value="1"/>
</dbReference>
<evidence type="ECO:0000256" key="3">
    <source>
        <dbReference type="ARBA" id="ARBA00022603"/>
    </source>
</evidence>
<dbReference type="Gene3D" id="3.40.50.150">
    <property type="entry name" value="Vaccinia Virus protein VP39"/>
    <property type="match status" value="1"/>
</dbReference>
<feature type="active site" description="Nucleophile" evidence="7">
    <location>
        <position position="235"/>
    </location>
</feature>
<keyword evidence="4 7" id="KW-0808">Transferase</keyword>
<dbReference type="SUPFAM" id="SSF53335">
    <property type="entry name" value="S-adenosyl-L-methionine-dependent methyltransferases"/>
    <property type="match status" value="1"/>
</dbReference>
<dbReference type="InterPro" id="IPR027391">
    <property type="entry name" value="Nol1_Nop2_Fmu_2"/>
</dbReference>
<dbReference type="RefSeq" id="WP_068686723.1">
    <property type="nucleotide sequence ID" value="NZ_LYPA01000075.1"/>
</dbReference>
<evidence type="ECO:0000256" key="5">
    <source>
        <dbReference type="ARBA" id="ARBA00022691"/>
    </source>
</evidence>
<proteinExistence type="inferred from homology"/>
<feature type="region of interest" description="Disordered" evidence="8">
    <location>
        <begin position="322"/>
        <end position="400"/>
    </location>
</feature>
<comment type="similarity">
    <text evidence="1 7">Belongs to the class I-like SAM-binding methyltransferase superfamily. RsmB/NOP family.</text>
</comment>
<keyword evidence="3 7" id="KW-0489">Methyltransferase</keyword>
<feature type="domain" description="SAM-dependent MTase RsmB/NOP-type" evidence="9">
    <location>
        <begin position="24"/>
        <end position="315"/>
    </location>
</feature>